<dbReference type="Proteomes" id="UP000028341">
    <property type="component" value="Unassembled WGS sequence"/>
</dbReference>
<name>A0A081XWQ1_STRTO</name>
<evidence type="ECO:0000256" key="1">
    <source>
        <dbReference type="SAM" id="MobiDB-lite"/>
    </source>
</evidence>
<comment type="caution">
    <text evidence="2">The sequence shown here is derived from an EMBL/GenBank/DDBJ whole genome shotgun (WGS) entry which is preliminary data.</text>
</comment>
<organism evidence="2 3">
    <name type="scientific">Streptomyces toyocaensis</name>
    <dbReference type="NCBI Taxonomy" id="55952"/>
    <lineage>
        <taxon>Bacteria</taxon>
        <taxon>Bacillati</taxon>
        <taxon>Actinomycetota</taxon>
        <taxon>Actinomycetes</taxon>
        <taxon>Kitasatosporales</taxon>
        <taxon>Streptomycetaceae</taxon>
        <taxon>Streptomyces</taxon>
    </lineage>
</organism>
<keyword evidence="3" id="KW-1185">Reference proteome</keyword>
<protein>
    <submittedName>
        <fullName evidence="2">Uncharacterized protein</fullName>
    </submittedName>
</protein>
<feature type="region of interest" description="Disordered" evidence="1">
    <location>
        <begin position="46"/>
        <end position="90"/>
    </location>
</feature>
<sequence length="114" mass="12589">MPEKFGSAITRFLMRADGEPRIDQNRFGAGSQERLVDLAHREGHPRLFLSHRLDQQGDRGEREGDEPEPATLPGDGDEGHLDGVVGERGTVHRGEDEVFGLVLGRTAGGHWPRL</sequence>
<gene>
    <name evidence="2" type="ORF">BU52_05975</name>
</gene>
<accession>A0A081XWQ1</accession>
<proteinExistence type="predicted"/>
<dbReference type="AlphaFoldDB" id="A0A081XWQ1"/>
<dbReference type="EMBL" id="JFCB01000003">
    <property type="protein sequence ID" value="KES07974.1"/>
    <property type="molecule type" value="Genomic_DNA"/>
</dbReference>
<evidence type="ECO:0000313" key="3">
    <source>
        <dbReference type="Proteomes" id="UP000028341"/>
    </source>
</evidence>
<reference evidence="2 3" key="1">
    <citation type="submission" date="2014-02" db="EMBL/GenBank/DDBJ databases">
        <title>The genome announcement of Streptomyces toyocaensis NRRL15009.</title>
        <authorList>
            <person name="Hong H.-J."/>
            <person name="Kwun M.J."/>
        </authorList>
    </citation>
    <scope>NUCLEOTIDE SEQUENCE [LARGE SCALE GENOMIC DNA]</scope>
    <source>
        <strain evidence="2 3">NRRL 15009</strain>
    </source>
</reference>
<dbReference type="STRING" id="55952.BU52_05975"/>
<feature type="compositionally biased region" description="Basic and acidic residues" evidence="1">
    <location>
        <begin position="46"/>
        <end position="62"/>
    </location>
</feature>
<evidence type="ECO:0000313" key="2">
    <source>
        <dbReference type="EMBL" id="KES07974.1"/>
    </source>
</evidence>